<keyword evidence="2" id="KW-1185">Reference proteome</keyword>
<evidence type="ECO:0000313" key="1">
    <source>
        <dbReference type="EMBL" id="RMA56656.1"/>
    </source>
</evidence>
<reference evidence="1 2" key="1">
    <citation type="submission" date="2018-10" db="EMBL/GenBank/DDBJ databases">
        <title>Genomic Encyclopedia of Archaeal and Bacterial Type Strains, Phase II (KMG-II): from individual species to whole genera.</title>
        <authorList>
            <person name="Goeker M."/>
        </authorList>
    </citation>
    <scope>NUCLEOTIDE SEQUENCE [LARGE SCALE GENOMIC DNA]</scope>
    <source>
        <strain evidence="1 2">DSM 23424</strain>
    </source>
</reference>
<accession>A0A3L9Y7G4</accession>
<dbReference type="AlphaFoldDB" id="A0A3L9Y7G4"/>
<protein>
    <recommendedName>
        <fullName evidence="3">Preprotein translocase subunit SecB</fullName>
    </recommendedName>
</protein>
<proteinExistence type="predicted"/>
<comment type="caution">
    <text evidence="1">The sequence shown here is derived from an EMBL/GenBank/DDBJ whole genome shotgun (WGS) entry which is preliminary data.</text>
</comment>
<gene>
    <name evidence="1" type="ORF">BXY75_3359</name>
</gene>
<dbReference type="RefSeq" id="WP_121908875.1">
    <property type="nucleotide sequence ID" value="NZ_REFC01000017.1"/>
</dbReference>
<sequence>MSSLGLEILSLKEILFKVDKDALIKLKDDFDILKIDQTFNIETIKNAKDKVGISYTLQAFVKLNQKNKLLFEFNAYFLFQIESVEKIKRKKGKIIEIDQDLLRLLASVCVGTSRGILSQKSNSLPPNFILPIIDFEELNNNMT</sequence>
<evidence type="ECO:0000313" key="2">
    <source>
        <dbReference type="Proteomes" id="UP000271339"/>
    </source>
</evidence>
<name>A0A3L9Y7G4_9FLAO</name>
<dbReference type="Proteomes" id="UP000271339">
    <property type="component" value="Unassembled WGS sequence"/>
</dbReference>
<organism evidence="1 2">
    <name type="scientific">Ulvibacter antarcticus</name>
    <dbReference type="NCBI Taxonomy" id="442714"/>
    <lineage>
        <taxon>Bacteria</taxon>
        <taxon>Pseudomonadati</taxon>
        <taxon>Bacteroidota</taxon>
        <taxon>Flavobacteriia</taxon>
        <taxon>Flavobacteriales</taxon>
        <taxon>Flavobacteriaceae</taxon>
        <taxon>Ulvibacter</taxon>
    </lineage>
</organism>
<evidence type="ECO:0008006" key="3">
    <source>
        <dbReference type="Google" id="ProtNLM"/>
    </source>
</evidence>
<dbReference type="EMBL" id="REFC01000017">
    <property type="protein sequence ID" value="RMA56656.1"/>
    <property type="molecule type" value="Genomic_DNA"/>
</dbReference>